<dbReference type="EMBL" id="JANBUH010000030">
    <property type="protein sequence ID" value="KAJ2756293.1"/>
    <property type="molecule type" value="Genomic_DNA"/>
</dbReference>
<dbReference type="InterPro" id="IPR050327">
    <property type="entry name" value="Proton-linked_MCT"/>
</dbReference>
<dbReference type="InterPro" id="IPR036259">
    <property type="entry name" value="MFS_trans_sf"/>
</dbReference>
<dbReference type="PANTHER" id="PTHR11360:SF284">
    <property type="entry name" value="EG:103B4.3 PROTEIN-RELATED"/>
    <property type="match status" value="1"/>
</dbReference>
<reference evidence="5" key="1">
    <citation type="submission" date="2022-07" db="EMBL/GenBank/DDBJ databases">
        <title>Phylogenomic reconstructions and comparative analyses of Kickxellomycotina fungi.</title>
        <authorList>
            <person name="Reynolds N.K."/>
            <person name="Stajich J.E."/>
            <person name="Barry K."/>
            <person name="Grigoriev I.V."/>
            <person name="Crous P."/>
            <person name="Smith M.E."/>
        </authorList>
    </citation>
    <scope>NUCLEOTIDE SEQUENCE</scope>
    <source>
        <strain evidence="5">BCRC 34297</strain>
    </source>
</reference>
<feature type="transmembrane region" description="Helical" evidence="3">
    <location>
        <begin position="248"/>
        <end position="266"/>
    </location>
</feature>
<dbReference type="PROSITE" id="PS50850">
    <property type="entry name" value="MFS"/>
    <property type="match status" value="1"/>
</dbReference>
<dbReference type="InterPro" id="IPR020846">
    <property type="entry name" value="MFS_dom"/>
</dbReference>
<feature type="transmembrane region" description="Helical" evidence="3">
    <location>
        <begin position="174"/>
        <end position="195"/>
    </location>
</feature>
<name>A0A9W8GZ31_9FUNG</name>
<evidence type="ECO:0000313" key="6">
    <source>
        <dbReference type="Proteomes" id="UP001140011"/>
    </source>
</evidence>
<feature type="transmembrane region" description="Helical" evidence="3">
    <location>
        <begin position="216"/>
        <end position="236"/>
    </location>
</feature>
<feature type="transmembrane region" description="Helical" evidence="3">
    <location>
        <begin position="338"/>
        <end position="357"/>
    </location>
</feature>
<comment type="subcellular location">
    <subcellularLocation>
        <location evidence="1">Membrane</location>
        <topology evidence="1">Multi-pass membrane protein</topology>
    </subcellularLocation>
</comment>
<dbReference type="OrthoDB" id="2213137at2759"/>
<dbReference type="PANTHER" id="PTHR11360">
    <property type="entry name" value="MONOCARBOXYLATE TRANSPORTER"/>
    <property type="match status" value="1"/>
</dbReference>
<feature type="transmembrane region" description="Helical" evidence="3">
    <location>
        <begin position="278"/>
        <end position="299"/>
    </location>
</feature>
<feature type="domain" description="Major facilitator superfamily (MFS) profile" evidence="4">
    <location>
        <begin position="216"/>
        <end position="407"/>
    </location>
</feature>
<keyword evidence="3" id="KW-0472">Membrane</keyword>
<feature type="transmembrane region" description="Helical" evidence="3">
    <location>
        <begin position="46"/>
        <end position="66"/>
    </location>
</feature>
<protein>
    <recommendedName>
        <fullName evidence="4">Major facilitator superfamily (MFS) profile domain-containing protein</fullName>
    </recommendedName>
</protein>
<sequence length="407" mass="43350">MALEKQSDNAVHKTASTSSAIEAQLTEDSVSSGLDSTLEFPAYTRYAVVVGCFVLQGLSCGVVNSWGVQQQYLAANVYVGEPSKIKMLSYTVVMALGQLLASFCKEPWQLCLTEGVLFGLGVGLVFSPSSTAPARWFTKRRGLATGLAVTGAGAGGLVIAPLTEFLVHQVGVEWSLRISAAYIMVLGSIACYYTRVPFQDKTRTLRNFDWRAFGDLRFATNAGMVLFVAAGYIIPYTFLPEFWVSKGISSQTAAALIAVSNGASLLGRILTGFTADHFGVLNSLILELGVVSLSCLLLWPLATNVNMGVVMSIFYGFGTGGYWALAPLVAAKLFGVDKLASISGIIFTVSAAGSWMGSPVANAMLERPGYSSDFVAVSTYAGSLWLAAFVLALVNRTLYSKKIICKV</sequence>
<evidence type="ECO:0000256" key="1">
    <source>
        <dbReference type="ARBA" id="ARBA00004141"/>
    </source>
</evidence>
<dbReference type="SUPFAM" id="SSF103473">
    <property type="entry name" value="MFS general substrate transporter"/>
    <property type="match status" value="1"/>
</dbReference>
<proteinExistence type="inferred from homology"/>
<dbReference type="Gene3D" id="1.20.1250.20">
    <property type="entry name" value="MFS general substrate transporter like domains"/>
    <property type="match status" value="1"/>
</dbReference>
<evidence type="ECO:0000259" key="4">
    <source>
        <dbReference type="PROSITE" id="PS50850"/>
    </source>
</evidence>
<accession>A0A9W8GZ31</accession>
<feature type="transmembrane region" description="Helical" evidence="3">
    <location>
        <begin position="305"/>
        <end position="326"/>
    </location>
</feature>
<feature type="transmembrane region" description="Helical" evidence="3">
    <location>
        <begin position="143"/>
        <end position="162"/>
    </location>
</feature>
<dbReference type="GO" id="GO:0016020">
    <property type="term" value="C:membrane"/>
    <property type="evidence" value="ECO:0007669"/>
    <property type="project" value="UniProtKB-SubCell"/>
</dbReference>
<keyword evidence="6" id="KW-1185">Reference proteome</keyword>
<dbReference type="GO" id="GO:0022857">
    <property type="term" value="F:transmembrane transporter activity"/>
    <property type="evidence" value="ECO:0007669"/>
    <property type="project" value="InterPro"/>
</dbReference>
<keyword evidence="3" id="KW-1133">Transmembrane helix</keyword>
<dbReference type="Pfam" id="PF07690">
    <property type="entry name" value="MFS_1"/>
    <property type="match status" value="1"/>
</dbReference>
<gene>
    <name evidence="5" type="ORF">GGI19_000951</name>
</gene>
<dbReference type="AlphaFoldDB" id="A0A9W8GZ31"/>
<dbReference type="InterPro" id="IPR011701">
    <property type="entry name" value="MFS"/>
</dbReference>
<comment type="similarity">
    <text evidence="2">Belongs to the major facilitator superfamily. Monocarboxylate porter (TC 2.A.1.13) family.</text>
</comment>
<dbReference type="Proteomes" id="UP001140011">
    <property type="component" value="Unassembled WGS sequence"/>
</dbReference>
<evidence type="ECO:0000256" key="3">
    <source>
        <dbReference type="SAM" id="Phobius"/>
    </source>
</evidence>
<organism evidence="5 6">
    <name type="scientific">Coemansia pectinata</name>
    <dbReference type="NCBI Taxonomy" id="1052879"/>
    <lineage>
        <taxon>Eukaryota</taxon>
        <taxon>Fungi</taxon>
        <taxon>Fungi incertae sedis</taxon>
        <taxon>Zoopagomycota</taxon>
        <taxon>Kickxellomycotina</taxon>
        <taxon>Kickxellomycetes</taxon>
        <taxon>Kickxellales</taxon>
        <taxon>Kickxellaceae</taxon>
        <taxon>Coemansia</taxon>
    </lineage>
</organism>
<evidence type="ECO:0000313" key="5">
    <source>
        <dbReference type="EMBL" id="KAJ2756293.1"/>
    </source>
</evidence>
<keyword evidence="3" id="KW-0812">Transmembrane</keyword>
<feature type="transmembrane region" description="Helical" evidence="3">
    <location>
        <begin position="377"/>
        <end position="394"/>
    </location>
</feature>
<evidence type="ECO:0000256" key="2">
    <source>
        <dbReference type="ARBA" id="ARBA00006727"/>
    </source>
</evidence>
<comment type="caution">
    <text evidence="5">The sequence shown here is derived from an EMBL/GenBank/DDBJ whole genome shotgun (WGS) entry which is preliminary data.</text>
</comment>